<sequence length="137" mass="16412">MSIDETFKIISAYQKAWPNTWRIHTAYKSKRANENIISVLSDENLQKIVNETYSNMFEFENNEKFVKIYQFLSFIDHSEIPSNHLENFFKNNLNEILDFAFTSHKILKDKIEETLKALEKNEKYIESFKNYRIADID</sequence>
<name>A0A9J6BBM1_POLVA</name>
<organism evidence="1 2">
    <name type="scientific">Polypedilum vanderplanki</name>
    <name type="common">Sleeping chironomid midge</name>
    <dbReference type="NCBI Taxonomy" id="319348"/>
    <lineage>
        <taxon>Eukaryota</taxon>
        <taxon>Metazoa</taxon>
        <taxon>Ecdysozoa</taxon>
        <taxon>Arthropoda</taxon>
        <taxon>Hexapoda</taxon>
        <taxon>Insecta</taxon>
        <taxon>Pterygota</taxon>
        <taxon>Neoptera</taxon>
        <taxon>Endopterygota</taxon>
        <taxon>Diptera</taxon>
        <taxon>Nematocera</taxon>
        <taxon>Chironomoidea</taxon>
        <taxon>Chironomidae</taxon>
        <taxon>Chironominae</taxon>
        <taxon>Polypedilum</taxon>
        <taxon>Polypedilum</taxon>
    </lineage>
</organism>
<accession>A0A9J6BBM1</accession>
<evidence type="ECO:0000313" key="1">
    <source>
        <dbReference type="EMBL" id="KAG5667098.1"/>
    </source>
</evidence>
<dbReference type="EMBL" id="JADBJN010000004">
    <property type="protein sequence ID" value="KAG5667098.1"/>
    <property type="molecule type" value="Genomic_DNA"/>
</dbReference>
<dbReference type="Proteomes" id="UP001107558">
    <property type="component" value="Chromosome 4"/>
</dbReference>
<comment type="caution">
    <text evidence="1">The sequence shown here is derived from an EMBL/GenBank/DDBJ whole genome shotgun (WGS) entry which is preliminary data.</text>
</comment>
<reference evidence="1" key="1">
    <citation type="submission" date="2021-03" db="EMBL/GenBank/DDBJ databases">
        <title>Chromosome level genome of the anhydrobiotic midge Polypedilum vanderplanki.</title>
        <authorList>
            <person name="Yoshida Y."/>
            <person name="Kikawada T."/>
            <person name="Gusev O."/>
        </authorList>
    </citation>
    <scope>NUCLEOTIDE SEQUENCE</scope>
    <source>
        <strain evidence="1">NIAS01</strain>
        <tissue evidence="1">Whole body or cell culture</tissue>
    </source>
</reference>
<protein>
    <submittedName>
        <fullName evidence="1">Uncharacterized protein</fullName>
    </submittedName>
</protein>
<dbReference type="AlphaFoldDB" id="A0A9J6BBM1"/>
<gene>
    <name evidence="1" type="ORF">PVAND_015097</name>
</gene>
<proteinExistence type="predicted"/>
<evidence type="ECO:0000313" key="2">
    <source>
        <dbReference type="Proteomes" id="UP001107558"/>
    </source>
</evidence>
<keyword evidence="2" id="KW-1185">Reference proteome</keyword>